<dbReference type="Gene3D" id="2.30.38.10">
    <property type="entry name" value="Luciferase, Domain 3"/>
    <property type="match status" value="2"/>
</dbReference>
<dbReference type="InterPro" id="IPR000873">
    <property type="entry name" value="AMP-dep_synth/lig_dom"/>
</dbReference>
<dbReference type="Pfam" id="PF00550">
    <property type="entry name" value="PP-binding"/>
    <property type="match status" value="2"/>
</dbReference>
<dbReference type="GO" id="GO:0072330">
    <property type="term" value="P:monocarboxylic acid biosynthetic process"/>
    <property type="evidence" value="ECO:0007669"/>
    <property type="project" value="UniProtKB-ARBA"/>
</dbReference>
<dbReference type="InterPro" id="IPR036736">
    <property type="entry name" value="ACP-like_sf"/>
</dbReference>
<dbReference type="NCBIfam" id="TIGR01733">
    <property type="entry name" value="AA-adenyl-dom"/>
    <property type="match status" value="2"/>
</dbReference>
<dbReference type="InterPro" id="IPR001242">
    <property type="entry name" value="Condensation_dom"/>
</dbReference>
<dbReference type="FunFam" id="3.40.50.12780:FF:000012">
    <property type="entry name" value="Non-ribosomal peptide synthetase"/>
    <property type="match status" value="2"/>
</dbReference>
<dbReference type="Gene3D" id="1.10.1200.10">
    <property type="entry name" value="ACP-like"/>
    <property type="match status" value="1"/>
</dbReference>
<dbReference type="PROSITE" id="PS50075">
    <property type="entry name" value="CARRIER"/>
    <property type="match status" value="2"/>
</dbReference>
<dbReference type="SMART" id="SM00823">
    <property type="entry name" value="PKS_PP"/>
    <property type="match status" value="2"/>
</dbReference>
<dbReference type="FunFam" id="3.40.50.980:FF:000001">
    <property type="entry name" value="Non-ribosomal peptide synthetase"/>
    <property type="match status" value="1"/>
</dbReference>
<dbReference type="RefSeq" id="WP_129575725.1">
    <property type="nucleotide sequence ID" value="NZ_CP012672.1"/>
</dbReference>
<evidence type="ECO:0000256" key="3">
    <source>
        <dbReference type="ARBA" id="ARBA00022553"/>
    </source>
</evidence>
<dbReference type="GO" id="GO:0005737">
    <property type="term" value="C:cytoplasm"/>
    <property type="evidence" value="ECO:0007669"/>
    <property type="project" value="TreeGrafter"/>
</dbReference>
<protein>
    <recommendedName>
        <fullName evidence="4">Carrier domain-containing protein</fullName>
    </recommendedName>
</protein>
<dbReference type="PANTHER" id="PTHR45527">
    <property type="entry name" value="NONRIBOSOMAL PEPTIDE SYNTHETASE"/>
    <property type="match status" value="1"/>
</dbReference>
<dbReference type="SUPFAM" id="SSF47336">
    <property type="entry name" value="ACP-like"/>
    <property type="match status" value="2"/>
</dbReference>
<sequence length="2109" mass="224061">MQPDSAAIRGFRLSGQQRRGWTAARGEERWAQVVFAVEGAPSDDAVRRAVDDLVARHEILRTRFTLLDGMTAPLAVIDPPGASRPRVISAAPEGDGALSARLLQALAEPQAPAEPSASAPLTTWAIAGAGEDRWLVAMRASTLCVDRPSIGHLAAELAGLAGARLERGHAAGPEPIQYCDYAEWAHEIAASDEAAPGREHWARTLAGAPSAIPGLGEASGAGRLLRPWRLDVAATRALRAFARDRGLSDEAIALSAWAVLVARHIERPDVLLGVELRGREYEDLAGALGLYAQLLPLAARVDPGLRFEELAVEVQAQLRTAARWQECFPAEPARGAQGAELPIGFAFDELDERAQRAEVSVRVIEQRWDEPPLAIGLRCGIAGDELRGTLSLSGSIYGVELADLLQERLLAVLQSVAGDPTQAVSRIEHVGPTERARLAAALVGAAEAEPPAAEAHGRGWRDGEAPIVDVIEAVAAATPERTAVRCGATTLTYGELHRRALGLSAALAARGVGPGARVPLVFERSVDLVVGILGVLFAGAAYVPIDPAYPEERKRYVLARTTAPFAVVHRATAARAPIADVLVADAIDLEPPASFRRPRPAPDDLAYVIYTSGSTGAPKGVEVTHRNLASSARARRDLFGARAERCLLLYSYAFDSSVAPLFNTLCDGGEIVVAEEGAQRDATAIAGLIREHRIDVTYCNPNVWGALLDGVSPGALPSQRIVIVAGEACTPSLVAKHFARLPSARLLNEYGPTEATVWCCAHECLPGDAQALRVPIGRPATNAVLYVVDEALRLAPLGLSGELCVGGSGVARGYADDPALTAARFLPDPFRRAGGRLYRTGDRVRIRAGGDLEFLGRIDDQLKIRGYRVEPAEIELVLGGHPAVLEVAVAARDDGGGARLVGYVATRPGMSVTDEALRERVASALPAYMVPSSFVRLGSLPKNVNGKIDRGALPDPETTRGDQAAHVAPRTATEEALVRIWQDVLRVEPVGIDDNFFALGGDSIRSIRVQAGAARHGIQLTPKAFFDNPTIRGLAAWVDARRAAGQPAVEAAGSRAFALLSPEDRAALPPGVVDAHPLTALQADMLFHSALAPRSAFFLDISSWHVRAPFDRAALEAAVRELSRRHPALRSAFDLTRYAEPLQLVAADATIPLRVEDWRTLDPAAQEGALAGLLERERAEQLDVGRAPLLRFSVHRRSSDTFQLTWAQHHAVFDGWSTATMISELVQLYLGQLGAAVPALAPAPAVGQADCVAAERAARSSAEARAFFGELLRDLRPTRAPGASSPERALSDRVCTLQARFDDEEHASLVRMAEALGVPLKTVLRAAFLRAVSFLSGQDDVTIGVIMSCRPDTEGGDRAVGMFLNTVPFRARLGGGSWRDLVRGVFDTEGRIFPHRRYPFAQIQRDCGGSPIYDTVFNFTNFHAYEAIPRVAGVELLDVRAIGETNLSLTATFSASGGQLNVVLNGNAARYDDGRLRRIARCLRDVCRAMTRAPDAPHQLAELLTEDERARIEASAAGEARAWVGPAWLDALVLEQAARTPEAVAVLAGDGATTYRALCARADAVAAALGRSGAPRGSLVGLCMDRAADAVAAALGALRAGAAFVPLDPEHPTERLVGTIHDAALGAVLVDGRARDRLAAAGVALIQPSECPPGEPGAIGRRPDDAAYVIYTSGTSGRPNGVVVSHRAACNHLRWRQEAYPLGPGDRFLQKASPGFDIAIWETFAPLIAGATLVLARTGGQRDSAYLARTIAAQGITDVHFSPQLLEQILREPAARGWSAVRRVFCGGEALSRATMDRLFALHPAASLIHQYGPSEATIDAMSWTCRPGAEVVPLGRPIANTTCAVVDRALRRVPPGATGELCIGGASLARGYLGRPGLTAERFVPDPFSAAPGARMYRTGDLARVLPGGEIEFVGRADRQINLRGHRVEPGEIEGELSRIAGVRSAVCALREDGAAGARLVAYVVADAAGAATPASLREALGRRLPRPLVPSDIVLLPSMPLTAHGKVDLAALPAPEPVPSRPIVAARDPLEARLVGLWEEILGRAPVGVTDDFFELGGHSILAMRLMLRLESSFARAIPVATLFEHPTVEGLARAMRGGLPGPLPPG</sequence>
<dbReference type="Gene3D" id="3.40.50.1820">
    <property type="entry name" value="alpha/beta hydrolase"/>
    <property type="match status" value="1"/>
</dbReference>
<dbReference type="SUPFAM" id="SSF56801">
    <property type="entry name" value="Acetyl-CoA synthetase-like"/>
    <property type="match status" value="2"/>
</dbReference>
<dbReference type="Pfam" id="PF00668">
    <property type="entry name" value="Condensation"/>
    <property type="match status" value="2"/>
</dbReference>
<dbReference type="Pfam" id="PF00501">
    <property type="entry name" value="AMP-binding"/>
    <property type="match status" value="2"/>
</dbReference>
<dbReference type="InterPro" id="IPR020845">
    <property type="entry name" value="AMP-binding_CS"/>
</dbReference>
<dbReference type="EMBL" id="CP012672">
    <property type="protein sequence ID" value="AUX32050.1"/>
    <property type="molecule type" value="Genomic_DNA"/>
</dbReference>
<feature type="domain" description="Carrier" evidence="4">
    <location>
        <begin position="2027"/>
        <end position="2102"/>
    </location>
</feature>
<proteinExistence type="predicted"/>
<dbReference type="GO" id="GO:0044550">
    <property type="term" value="P:secondary metabolite biosynthetic process"/>
    <property type="evidence" value="ECO:0007669"/>
    <property type="project" value="TreeGrafter"/>
</dbReference>
<dbReference type="FunFam" id="1.10.1200.10:FF:000016">
    <property type="entry name" value="Non-ribosomal peptide synthase"/>
    <property type="match status" value="1"/>
</dbReference>
<accession>A0A4P2QPH8</accession>
<keyword evidence="2" id="KW-0596">Phosphopantetheine</keyword>
<dbReference type="InterPro" id="IPR045851">
    <property type="entry name" value="AMP-bd_C_sf"/>
</dbReference>
<evidence type="ECO:0000256" key="1">
    <source>
        <dbReference type="ARBA" id="ARBA00001957"/>
    </source>
</evidence>
<dbReference type="Gene3D" id="3.30.300.30">
    <property type="match status" value="2"/>
</dbReference>
<dbReference type="FunFam" id="1.10.1200.10:FF:000005">
    <property type="entry name" value="Nonribosomal peptide synthetase 1"/>
    <property type="match status" value="1"/>
</dbReference>
<dbReference type="InterPro" id="IPR029058">
    <property type="entry name" value="AB_hydrolase_fold"/>
</dbReference>
<dbReference type="GO" id="GO:0031177">
    <property type="term" value="F:phosphopantetheine binding"/>
    <property type="evidence" value="ECO:0007669"/>
    <property type="project" value="InterPro"/>
</dbReference>
<dbReference type="PANTHER" id="PTHR45527:SF1">
    <property type="entry name" value="FATTY ACID SYNTHASE"/>
    <property type="match status" value="1"/>
</dbReference>
<dbReference type="InterPro" id="IPR025110">
    <property type="entry name" value="AMP-bd_C"/>
</dbReference>
<dbReference type="Proteomes" id="UP000295497">
    <property type="component" value="Chromosome"/>
</dbReference>
<reference evidence="5 6" key="1">
    <citation type="submission" date="2015-09" db="EMBL/GenBank/DDBJ databases">
        <title>Sorangium comparison.</title>
        <authorList>
            <person name="Zaburannyi N."/>
            <person name="Bunk B."/>
            <person name="Overmann J."/>
            <person name="Mueller R."/>
        </authorList>
    </citation>
    <scope>NUCLEOTIDE SEQUENCE [LARGE SCALE GENOMIC DNA]</scope>
    <source>
        <strain evidence="5 6">So ce836</strain>
    </source>
</reference>
<dbReference type="SUPFAM" id="SSF52777">
    <property type="entry name" value="CoA-dependent acyltransferases"/>
    <property type="match status" value="4"/>
</dbReference>
<evidence type="ECO:0000313" key="5">
    <source>
        <dbReference type="EMBL" id="AUX32050.1"/>
    </source>
</evidence>
<dbReference type="GO" id="GO:0043041">
    <property type="term" value="P:amino acid activation for nonribosomal peptide biosynthetic process"/>
    <property type="evidence" value="ECO:0007669"/>
    <property type="project" value="TreeGrafter"/>
</dbReference>
<dbReference type="FunFam" id="2.30.38.10:FF:000001">
    <property type="entry name" value="Non-ribosomal peptide synthetase PvdI"/>
    <property type="match status" value="1"/>
</dbReference>
<dbReference type="Gene3D" id="3.40.50.980">
    <property type="match status" value="4"/>
</dbReference>
<dbReference type="InterPro" id="IPR009081">
    <property type="entry name" value="PP-bd_ACP"/>
</dbReference>
<feature type="domain" description="Carrier" evidence="4">
    <location>
        <begin position="968"/>
        <end position="1042"/>
    </location>
</feature>
<dbReference type="PROSITE" id="PS00455">
    <property type="entry name" value="AMP_BINDING"/>
    <property type="match status" value="1"/>
</dbReference>
<dbReference type="InterPro" id="IPR010071">
    <property type="entry name" value="AA_adenyl_dom"/>
</dbReference>
<gene>
    <name evidence="5" type="ORF">SOCE836_041860</name>
</gene>
<name>A0A4P2QPH8_SORCE</name>
<dbReference type="Pfam" id="PF13193">
    <property type="entry name" value="AMP-binding_C"/>
    <property type="match status" value="2"/>
</dbReference>
<evidence type="ECO:0000259" key="4">
    <source>
        <dbReference type="PROSITE" id="PS50075"/>
    </source>
</evidence>
<dbReference type="InterPro" id="IPR020806">
    <property type="entry name" value="PKS_PP-bd"/>
</dbReference>
<dbReference type="InterPro" id="IPR023213">
    <property type="entry name" value="CAT-like_dom_sf"/>
</dbReference>
<dbReference type="Gene3D" id="3.30.559.10">
    <property type="entry name" value="Chloramphenicol acetyltransferase-like domain"/>
    <property type="match status" value="2"/>
</dbReference>
<comment type="cofactor">
    <cofactor evidence="1">
        <name>pantetheine 4'-phosphate</name>
        <dbReference type="ChEBI" id="CHEBI:47942"/>
    </cofactor>
</comment>
<dbReference type="GO" id="GO:0003824">
    <property type="term" value="F:catalytic activity"/>
    <property type="evidence" value="ECO:0007669"/>
    <property type="project" value="InterPro"/>
</dbReference>
<evidence type="ECO:0000313" key="6">
    <source>
        <dbReference type="Proteomes" id="UP000295497"/>
    </source>
</evidence>
<evidence type="ECO:0000256" key="2">
    <source>
        <dbReference type="ARBA" id="ARBA00022450"/>
    </source>
</evidence>
<dbReference type="CDD" id="cd05930">
    <property type="entry name" value="A_NRPS"/>
    <property type="match status" value="1"/>
</dbReference>
<keyword evidence="3" id="KW-0597">Phosphoprotein</keyword>
<organism evidence="5 6">
    <name type="scientific">Sorangium cellulosum</name>
    <name type="common">Polyangium cellulosum</name>
    <dbReference type="NCBI Taxonomy" id="56"/>
    <lineage>
        <taxon>Bacteria</taxon>
        <taxon>Pseudomonadati</taxon>
        <taxon>Myxococcota</taxon>
        <taxon>Polyangia</taxon>
        <taxon>Polyangiales</taxon>
        <taxon>Polyangiaceae</taxon>
        <taxon>Sorangium</taxon>
    </lineage>
</organism>
<dbReference type="Gene3D" id="3.30.559.30">
    <property type="entry name" value="Nonribosomal peptide synthetase, condensation domain"/>
    <property type="match status" value="2"/>
</dbReference>